<evidence type="ECO:0000256" key="1">
    <source>
        <dbReference type="ARBA" id="ARBA00022737"/>
    </source>
</evidence>
<dbReference type="Pfam" id="PF13432">
    <property type="entry name" value="TPR_16"/>
    <property type="match status" value="3"/>
</dbReference>
<feature type="compositionally biased region" description="Polar residues" evidence="5">
    <location>
        <begin position="12"/>
        <end position="22"/>
    </location>
</feature>
<dbReference type="Gene3D" id="1.25.40.10">
    <property type="entry name" value="Tetratricopeptide repeat domain"/>
    <property type="match status" value="1"/>
</dbReference>
<sequence>MADEDVVMTDAPNVSGTNTSGPSRHAGTVSEAAKAEAATAKDKGNDAFRAGQHDEAIRLYTQAIDSNPQEPSYYTNRAAAYMSKKQFKLALSDCQQAAALQSSSPQAKTLIRLARCHFSLGELDAADTVLSQITDAGGIDPGLDAAKSLQQQVRSTRSHLETFRKSLEAKDWSHAQMALSQAERAVSEVPVAWRLLRAELLLRKGDMDGANGSVSDVLRLDSNQPDALFMRARILCARGTEMDKAVKTCQAALRSDPEHAGARALLKRCRKLEAVKNEANEAFKKGSLQEAIKLYTDALQAADEAISAEGEVAGFKALLYSNRATANYKLEKYREAITDCDGALNLNPGYSKALRTRARSKLKNENYEEAVRDFKAAVEESQASGNATELNALKQELRSAEADLKRSKKKDYYKILGVPKDASSADIKKAYRKESLKHHPDKGGDEEKFKLTNEAFSVLSDDQKRKRHDMGADDPESDSPFGGGGGGGFPAGGFHFSNGGGGAGGPDINLADLFGGGFPPGFGGAGMGGSSFAGAGGPFGGAGPSGGTRRQQSRSNTQNPPGGFQFNFG</sequence>
<dbReference type="CDD" id="cd06257">
    <property type="entry name" value="DnaJ"/>
    <property type="match status" value="1"/>
</dbReference>
<feature type="coiled-coil region" evidence="4">
    <location>
        <begin position="364"/>
        <end position="410"/>
    </location>
</feature>
<dbReference type="InterPro" id="IPR036869">
    <property type="entry name" value="J_dom_sf"/>
</dbReference>
<dbReference type="PROSITE" id="PS50005">
    <property type="entry name" value="TPR"/>
    <property type="match status" value="1"/>
</dbReference>
<dbReference type="PRINTS" id="PR00625">
    <property type="entry name" value="JDOMAIN"/>
</dbReference>
<keyword evidence="4" id="KW-0175">Coiled coil</keyword>
<evidence type="ECO:0000313" key="8">
    <source>
        <dbReference type="Proteomes" id="UP000054845"/>
    </source>
</evidence>
<dbReference type="SUPFAM" id="SSF81901">
    <property type="entry name" value="HCP-like"/>
    <property type="match status" value="1"/>
</dbReference>
<feature type="compositionally biased region" description="Polar residues" evidence="5">
    <location>
        <begin position="548"/>
        <end position="560"/>
    </location>
</feature>
<feature type="repeat" description="TPR" evidence="3">
    <location>
        <begin position="37"/>
        <end position="70"/>
    </location>
</feature>
<dbReference type="PROSITE" id="PS50076">
    <property type="entry name" value="DNAJ_2"/>
    <property type="match status" value="1"/>
</dbReference>
<evidence type="ECO:0000313" key="7">
    <source>
        <dbReference type="EMBL" id="CEH15947.1"/>
    </source>
</evidence>
<protein>
    <submittedName>
        <fullName evidence="7">Molecular chaperone (DnaJ superfamily)</fullName>
    </submittedName>
</protein>
<evidence type="ECO:0000259" key="6">
    <source>
        <dbReference type="PROSITE" id="PS50076"/>
    </source>
</evidence>
<dbReference type="PANTHER" id="PTHR45188">
    <property type="entry name" value="DNAJ PROTEIN P58IPK HOMOLOG"/>
    <property type="match status" value="1"/>
</dbReference>
<dbReference type="AlphaFoldDB" id="A0A0P1BHX5"/>
<feature type="domain" description="J" evidence="6">
    <location>
        <begin position="411"/>
        <end position="472"/>
    </location>
</feature>
<organism evidence="7 8">
    <name type="scientific">Ceraceosorus bombacis</name>
    <dbReference type="NCBI Taxonomy" id="401625"/>
    <lineage>
        <taxon>Eukaryota</taxon>
        <taxon>Fungi</taxon>
        <taxon>Dikarya</taxon>
        <taxon>Basidiomycota</taxon>
        <taxon>Ustilaginomycotina</taxon>
        <taxon>Exobasidiomycetes</taxon>
        <taxon>Ceraceosorales</taxon>
        <taxon>Ceraceosoraceae</taxon>
        <taxon>Ceraceosorus</taxon>
    </lineage>
</organism>
<feature type="region of interest" description="Disordered" evidence="5">
    <location>
        <begin position="1"/>
        <end position="47"/>
    </location>
</feature>
<keyword evidence="2 3" id="KW-0802">TPR repeat</keyword>
<evidence type="ECO:0000256" key="4">
    <source>
        <dbReference type="SAM" id="Coils"/>
    </source>
</evidence>
<dbReference type="Proteomes" id="UP000054845">
    <property type="component" value="Unassembled WGS sequence"/>
</dbReference>
<feature type="compositionally biased region" description="Gly residues" evidence="5">
    <location>
        <begin position="481"/>
        <end position="491"/>
    </location>
</feature>
<reference evidence="7 8" key="1">
    <citation type="submission" date="2014-09" db="EMBL/GenBank/DDBJ databases">
        <authorList>
            <person name="Magalhaes I.L.F."/>
            <person name="Oliveira U."/>
            <person name="Santos F.R."/>
            <person name="Vidigal T.H.D.A."/>
            <person name="Brescovit A.D."/>
            <person name="Santos A.J."/>
        </authorList>
    </citation>
    <scope>NUCLEOTIDE SEQUENCE [LARGE SCALE GENOMIC DNA]</scope>
</reference>
<dbReference type="InterPro" id="IPR001623">
    <property type="entry name" value="DnaJ_domain"/>
</dbReference>
<dbReference type="EMBL" id="CCYA01000273">
    <property type="protein sequence ID" value="CEH15947.1"/>
    <property type="molecule type" value="Genomic_DNA"/>
</dbReference>
<dbReference type="SMART" id="SM00028">
    <property type="entry name" value="TPR"/>
    <property type="match status" value="7"/>
</dbReference>
<dbReference type="OrthoDB" id="10250354at2759"/>
<dbReference type="SMART" id="SM00271">
    <property type="entry name" value="DnaJ"/>
    <property type="match status" value="1"/>
</dbReference>
<dbReference type="PANTHER" id="PTHR45188:SF2">
    <property type="entry name" value="DNAJ HOMOLOG SUBFAMILY C MEMBER 7"/>
    <property type="match status" value="1"/>
</dbReference>
<evidence type="ECO:0000256" key="3">
    <source>
        <dbReference type="PROSITE-ProRule" id="PRU00339"/>
    </source>
</evidence>
<dbReference type="SUPFAM" id="SSF46565">
    <property type="entry name" value="Chaperone J-domain"/>
    <property type="match status" value="1"/>
</dbReference>
<dbReference type="Gene3D" id="1.10.287.110">
    <property type="entry name" value="DnaJ domain"/>
    <property type="match status" value="1"/>
</dbReference>
<accession>A0A0P1BHX5</accession>
<evidence type="ECO:0000256" key="5">
    <source>
        <dbReference type="SAM" id="MobiDB-lite"/>
    </source>
</evidence>
<keyword evidence="1" id="KW-0677">Repeat</keyword>
<dbReference type="STRING" id="401625.A0A0P1BHX5"/>
<keyword evidence="8" id="KW-1185">Reference proteome</keyword>
<dbReference type="InterPro" id="IPR019734">
    <property type="entry name" value="TPR_rpt"/>
</dbReference>
<feature type="compositionally biased region" description="Gly residues" evidence="5">
    <location>
        <begin position="524"/>
        <end position="546"/>
    </location>
</feature>
<evidence type="ECO:0000256" key="2">
    <source>
        <dbReference type="ARBA" id="ARBA00022803"/>
    </source>
</evidence>
<dbReference type="Pfam" id="PF00226">
    <property type="entry name" value="DnaJ"/>
    <property type="match status" value="1"/>
</dbReference>
<feature type="region of interest" description="Disordered" evidence="5">
    <location>
        <begin position="457"/>
        <end position="500"/>
    </location>
</feature>
<proteinExistence type="predicted"/>
<dbReference type="InterPro" id="IPR011990">
    <property type="entry name" value="TPR-like_helical_dom_sf"/>
</dbReference>
<feature type="region of interest" description="Disordered" evidence="5">
    <location>
        <begin position="524"/>
        <end position="569"/>
    </location>
</feature>
<name>A0A0P1BHX5_9BASI</name>